<dbReference type="InterPro" id="IPR050482">
    <property type="entry name" value="Sensor_HK_TwoCompSys"/>
</dbReference>
<feature type="region of interest" description="Disordered" evidence="9">
    <location>
        <begin position="404"/>
        <end position="429"/>
    </location>
</feature>
<dbReference type="EMBL" id="CP094298">
    <property type="protein sequence ID" value="UNZ03523.1"/>
    <property type="molecule type" value="Genomic_DNA"/>
</dbReference>
<keyword evidence="10" id="KW-0472">Membrane</keyword>
<protein>
    <recommendedName>
        <fullName evidence="2">histidine kinase</fullName>
        <ecNumber evidence="2">2.7.13.3</ecNumber>
    </recommendedName>
</protein>
<name>A0ABY3Z082_STRRM</name>
<dbReference type="InterPro" id="IPR036890">
    <property type="entry name" value="HATPase_C_sf"/>
</dbReference>
<dbReference type="RefSeq" id="WP_003983199.1">
    <property type="nucleotide sequence ID" value="NZ_CP043497.1"/>
</dbReference>
<feature type="region of interest" description="Disordered" evidence="9">
    <location>
        <begin position="351"/>
        <end position="370"/>
    </location>
</feature>
<keyword evidence="6 12" id="KW-0418">Kinase</keyword>
<keyword evidence="13" id="KW-1185">Reference proteome</keyword>
<dbReference type="GeneID" id="66857381"/>
<feature type="domain" description="Signal transduction histidine kinase subgroup 3 dimerisation and phosphoacceptor" evidence="11">
    <location>
        <begin position="196"/>
        <end position="260"/>
    </location>
</feature>
<keyword evidence="4 12" id="KW-0808">Transferase</keyword>
<evidence type="ECO:0000256" key="6">
    <source>
        <dbReference type="ARBA" id="ARBA00022777"/>
    </source>
</evidence>
<keyword evidence="7" id="KW-0067">ATP-binding</keyword>
<keyword evidence="3" id="KW-0597">Phosphoprotein</keyword>
<proteinExistence type="predicted"/>
<reference evidence="12 13" key="1">
    <citation type="submission" date="2022-03" db="EMBL/GenBank/DDBJ databases">
        <title>Complete genome of Streptomyces rimosus ssp. rimosus R7 (=ATCC 10970).</title>
        <authorList>
            <person name="Beganovic S."/>
            <person name="Ruckert C."/>
            <person name="Busche T."/>
            <person name="Kalinowski J."/>
            <person name="Wittmann C."/>
        </authorList>
    </citation>
    <scope>NUCLEOTIDE SEQUENCE [LARGE SCALE GENOMIC DNA]</scope>
    <source>
        <strain evidence="12 13">R7</strain>
    </source>
</reference>
<keyword evidence="10" id="KW-0812">Transmembrane</keyword>
<accession>A0ABY3Z082</accession>
<evidence type="ECO:0000256" key="5">
    <source>
        <dbReference type="ARBA" id="ARBA00022741"/>
    </source>
</evidence>
<feature type="transmembrane region" description="Helical" evidence="10">
    <location>
        <begin position="23"/>
        <end position="41"/>
    </location>
</feature>
<dbReference type="SUPFAM" id="SSF55874">
    <property type="entry name" value="ATPase domain of HSP90 chaperone/DNA topoisomerase II/histidine kinase"/>
    <property type="match status" value="1"/>
</dbReference>
<gene>
    <name evidence="12" type="primary">liaS4</name>
    <name evidence="12" type="ORF">SRIMR7_15295</name>
</gene>
<dbReference type="Proteomes" id="UP000829494">
    <property type="component" value="Chromosome"/>
</dbReference>
<feature type="transmembrane region" description="Helical" evidence="10">
    <location>
        <begin position="442"/>
        <end position="463"/>
    </location>
</feature>
<dbReference type="EC" id="2.7.13.3" evidence="2"/>
<dbReference type="Gene3D" id="1.20.5.1930">
    <property type="match status" value="1"/>
</dbReference>
<feature type="compositionally biased region" description="Low complexity" evidence="9">
    <location>
        <begin position="404"/>
        <end position="420"/>
    </location>
</feature>
<dbReference type="Gene3D" id="3.30.565.10">
    <property type="entry name" value="Histidine kinase-like ATPase, C-terminal domain"/>
    <property type="match status" value="1"/>
</dbReference>
<dbReference type="PANTHER" id="PTHR24421">
    <property type="entry name" value="NITRATE/NITRITE SENSOR PROTEIN NARX-RELATED"/>
    <property type="match status" value="1"/>
</dbReference>
<dbReference type="PANTHER" id="PTHR24421:SF10">
    <property type="entry name" value="NITRATE_NITRITE SENSOR PROTEIN NARQ"/>
    <property type="match status" value="1"/>
</dbReference>
<keyword evidence="8" id="KW-0902">Two-component regulatory system</keyword>
<evidence type="ECO:0000256" key="10">
    <source>
        <dbReference type="SAM" id="Phobius"/>
    </source>
</evidence>
<evidence type="ECO:0000313" key="13">
    <source>
        <dbReference type="Proteomes" id="UP000829494"/>
    </source>
</evidence>
<organism evidence="12 13">
    <name type="scientific">Streptomyces rimosus subsp. rimosus</name>
    <dbReference type="NCBI Taxonomy" id="132474"/>
    <lineage>
        <taxon>Bacteria</taxon>
        <taxon>Bacillati</taxon>
        <taxon>Actinomycetota</taxon>
        <taxon>Actinomycetes</taxon>
        <taxon>Kitasatosporales</taxon>
        <taxon>Streptomycetaceae</taxon>
        <taxon>Streptomyces</taxon>
    </lineage>
</organism>
<evidence type="ECO:0000256" key="1">
    <source>
        <dbReference type="ARBA" id="ARBA00000085"/>
    </source>
</evidence>
<evidence type="ECO:0000259" key="11">
    <source>
        <dbReference type="Pfam" id="PF07730"/>
    </source>
</evidence>
<evidence type="ECO:0000256" key="4">
    <source>
        <dbReference type="ARBA" id="ARBA00022679"/>
    </source>
</evidence>
<evidence type="ECO:0000256" key="3">
    <source>
        <dbReference type="ARBA" id="ARBA00022553"/>
    </source>
</evidence>
<feature type="region of interest" description="Disordered" evidence="9">
    <location>
        <begin position="490"/>
        <end position="516"/>
    </location>
</feature>
<sequence>MPSTPPTARPYAAAPPRRRKRRLLAVLFEMAVAFGYLGLIGPHSPGFFELLPADTKVALCAAAAALLPVRRRFPATVLLVLAVFAGALPVGGMLTALVAYDAIRRVDEPRRRTAVLLTATSIPVVVAITGTVATGYDSWVFGFVRGVVVGGVGVLIPGLVGSLRGQQERLMVALRERAAAAEEARRLIDSASRVEERTRIAAEMHDLVGHRLSLISLHSGGLEMALADKAPELKEEAAQVRAATRDALNELRAVLGVLGPLGRDTGTEALTDATGTHADIAALAEESRAAGIPVAVRWQGADLDALEPRVRRAVHRVVRESLTNVHRYAAGAFVDLAVEHTAERVRVAVRNGAPPKPPETTTGLGTGRGLTGLRERVGLLGGELRTGPTGAGGFLVEAEVPAHPASSAAPAGQPTASPASLAAEERPDPGALPGFLRHLPGLATGFLGLVGVGTTLAIGLAFVEQARPSQEPPPPREIHVGMSREEVEFSSASDSGLARAAATGHEPPRPSGTECIYPYTGDDPVAGRMEITRYCFRNDVLAEIKTFWVPAAP</sequence>
<evidence type="ECO:0000256" key="8">
    <source>
        <dbReference type="ARBA" id="ARBA00023012"/>
    </source>
</evidence>
<feature type="transmembrane region" description="Helical" evidence="10">
    <location>
        <begin position="77"/>
        <end position="102"/>
    </location>
</feature>
<comment type="catalytic activity">
    <reaction evidence="1">
        <text>ATP + protein L-histidine = ADP + protein N-phospho-L-histidine.</text>
        <dbReference type="EC" id="2.7.13.3"/>
    </reaction>
</comment>
<evidence type="ECO:0000313" key="12">
    <source>
        <dbReference type="EMBL" id="UNZ03523.1"/>
    </source>
</evidence>
<dbReference type="Pfam" id="PF07730">
    <property type="entry name" value="HisKA_3"/>
    <property type="match status" value="1"/>
</dbReference>
<keyword evidence="5" id="KW-0547">Nucleotide-binding</keyword>
<evidence type="ECO:0000256" key="2">
    <source>
        <dbReference type="ARBA" id="ARBA00012438"/>
    </source>
</evidence>
<evidence type="ECO:0000256" key="9">
    <source>
        <dbReference type="SAM" id="MobiDB-lite"/>
    </source>
</evidence>
<feature type="transmembrane region" description="Helical" evidence="10">
    <location>
        <begin position="114"/>
        <end position="133"/>
    </location>
</feature>
<keyword evidence="10" id="KW-1133">Transmembrane helix</keyword>
<dbReference type="InterPro" id="IPR011712">
    <property type="entry name" value="Sig_transdc_His_kin_sub3_dim/P"/>
</dbReference>
<feature type="transmembrane region" description="Helical" evidence="10">
    <location>
        <begin position="139"/>
        <end position="161"/>
    </location>
</feature>
<dbReference type="GO" id="GO:0004673">
    <property type="term" value="F:protein histidine kinase activity"/>
    <property type="evidence" value="ECO:0007669"/>
    <property type="project" value="UniProtKB-EC"/>
</dbReference>
<evidence type="ECO:0000256" key="7">
    <source>
        <dbReference type="ARBA" id="ARBA00022840"/>
    </source>
</evidence>